<comment type="caution">
    <text evidence="2">The sequence shown here is derived from an EMBL/GenBank/DDBJ whole genome shotgun (WGS) entry which is preliminary data.</text>
</comment>
<dbReference type="Proteomes" id="UP000711047">
    <property type="component" value="Unassembled WGS sequence"/>
</dbReference>
<proteinExistence type="predicted"/>
<evidence type="ECO:0000256" key="1">
    <source>
        <dbReference type="SAM" id="SignalP"/>
    </source>
</evidence>
<evidence type="ECO:0000313" key="2">
    <source>
        <dbReference type="EMBL" id="NQX49531.1"/>
    </source>
</evidence>
<dbReference type="SUPFAM" id="SSF69360">
    <property type="entry name" value="Cell wall binding repeat"/>
    <property type="match status" value="1"/>
</dbReference>
<reference evidence="2 3" key="1">
    <citation type="submission" date="2020-05" db="EMBL/GenBank/DDBJ databases">
        <title>Paenibacillus glebae, sp. nov., Paenibacillus humi sp. nov., Paenibacillus pedi sp. nov., Paenibacillus terrestris sp. nov. and Paenibacillus terricola sp. nov., isolated from a forest top soil sample.</title>
        <authorList>
            <person name="Qi S."/>
            <person name="Carlier A."/>
            <person name="Cnockaert M."/>
            <person name="Vandamme P."/>
        </authorList>
    </citation>
    <scope>NUCLEOTIDE SEQUENCE [LARGE SCALE GENOMIC DNA]</scope>
    <source>
        <strain evidence="2 3">LMG 29502</strain>
    </source>
</reference>
<name>A0ABX2E024_9BACL</name>
<dbReference type="PANTHER" id="PTHR37841">
    <property type="entry name" value="GLR2918 PROTEIN"/>
    <property type="match status" value="1"/>
</dbReference>
<keyword evidence="3" id="KW-1185">Reference proteome</keyword>
<sequence>MLKKIAITLLLTAMVFSTNVGGQPLHKAQAAGATTTKVQTADQLYPIEVDGKYGFINGKGKIVIEAVYDEVGYSGVNGGTVYVEDHAAKKQYYFSSAGSKLFEYKLRDAGILYNDRALYMKQAQIAGGVKVTRYGYIDSQGKVAIQPVYTRAFNFSEGLASVNMGKASGYINKKGELVIPYRYSSTSDFSESMAAVMLAFGGKYGYIDTTGKLRVPPRYDYATPFSDGAAVVSENGKYGYIDKNGKYLIKPQFSMAQPFSEGLAFVERNGATFYINKKGVKVIQGFTAGGLFKGGLAPASPGQRYGYINTSGRFVIKPQLYWADAFNGELAVISLLVPNSREEIRGYMNRSGTIVWPPASELPGGVTKLP</sequence>
<dbReference type="EMBL" id="JABMKX010000026">
    <property type="protein sequence ID" value="NQX49531.1"/>
    <property type="molecule type" value="Genomic_DNA"/>
</dbReference>
<protein>
    <submittedName>
        <fullName evidence="2">WG repeat-containing protein</fullName>
    </submittedName>
</protein>
<dbReference type="InterPro" id="IPR032774">
    <property type="entry name" value="WG_beta_rep"/>
</dbReference>
<dbReference type="PANTHER" id="PTHR37841:SF1">
    <property type="entry name" value="DUF3298 DOMAIN-CONTAINING PROTEIN"/>
    <property type="match status" value="1"/>
</dbReference>
<dbReference type="Pfam" id="PF14903">
    <property type="entry name" value="WG_beta_rep"/>
    <property type="match status" value="5"/>
</dbReference>
<gene>
    <name evidence="2" type="ORF">HQN87_29955</name>
</gene>
<dbReference type="RefSeq" id="WP_173140652.1">
    <property type="nucleotide sequence ID" value="NZ_JABMKX010000026.1"/>
</dbReference>
<keyword evidence="1" id="KW-0732">Signal</keyword>
<organism evidence="2 3">
    <name type="scientific">Paenibacillus tritici</name>
    <dbReference type="NCBI Taxonomy" id="1873425"/>
    <lineage>
        <taxon>Bacteria</taxon>
        <taxon>Bacillati</taxon>
        <taxon>Bacillota</taxon>
        <taxon>Bacilli</taxon>
        <taxon>Bacillales</taxon>
        <taxon>Paenibacillaceae</taxon>
        <taxon>Paenibacillus</taxon>
    </lineage>
</organism>
<feature type="chain" id="PRO_5046836443" evidence="1">
    <location>
        <begin position="23"/>
        <end position="370"/>
    </location>
</feature>
<feature type="signal peptide" evidence="1">
    <location>
        <begin position="1"/>
        <end position="22"/>
    </location>
</feature>
<accession>A0ABX2E024</accession>
<evidence type="ECO:0000313" key="3">
    <source>
        <dbReference type="Proteomes" id="UP000711047"/>
    </source>
</evidence>